<evidence type="ECO:0000313" key="2">
    <source>
        <dbReference type="Proteomes" id="UP000265618"/>
    </source>
</evidence>
<gene>
    <name evidence="1" type="ORF">KIPB_012602</name>
</gene>
<dbReference type="Proteomes" id="UP000265618">
    <property type="component" value="Unassembled WGS sequence"/>
</dbReference>
<protein>
    <submittedName>
        <fullName evidence="1">Uncharacterized protein</fullName>
    </submittedName>
</protein>
<feature type="non-terminal residue" evidence="1">
    <location>
        <position position="1"/>
    </location>
</feature>
<dbReference type="EMBL" id="BDIP01005630">
    <property type="protein sequence ID" value="GIQ89975.1"/>
    <property type="molecule type" value="Genomic_DNA"/>
</dbReference>
<comment type="caution">
    <text evidence="1">The sequence shown here is derived from an EMBL/GenBank/DDBJ whole genome shotgun (WGS) entry which is preliminary data.</text>
</comment>
<keyword evidence="2" id="KW-1185">Reference proteome</keyword>
<proteinExistence type="predicted"/>
<dbReference type="AlphaFoldDB" id="A0A9K3D7R2"/>
<sequence>MADIQGINDATLVAAYEALVLTTTSSVKEALLDISKGSDKWDALAAEWGVMGGSPDVKVTKGHLSRMLCARVLSALTHHHNLDGRSHCPELASEYLLSLSLPCLHCNHRQVQWRQRHHRLHVCLASQPTLTSVPQGCTRESVCWSEVRWILSPY</sequence>
<name>A0A9K3D7R2_9EUKA</name>
<organism evidence="1 2">
    <name type="scientific">Kipferlia bialata</name>
    <dbReference type="NCBI Taxonomy" id="797122"/>
    <lineage>
        <taxon>Eukaryota</taxon>
        <taxon>Metamonada</taxon>
        <taxon>Carpediemonas-like organisms</taxon>
        <taxon>Kipferlia</taxon>
    </lineage>
</organism>
<accession>A0A9K3D7R2</accession>
<reference evidence="1 2" key="1">
    <citation type="journal article" date="2018" name="PLoS ONE">
        <title>The draft genome of Kipferlia bialata reveals reductive genome evolution in fornicate parasites.</title>
        <authorList>
            <person name="Tanifuji G."/>
            <person name="Takabayashi S."/>
            <person name="Kume K."/>
            <person name="Takagi M."/>
            <person name="Nakayama T."/>
            <person name="Kamikawa R."/>
            <person name="Inagaki Y."/>
            <person name="Hashimoto T."/>
        </authorList>
    </citation>
    <scope>NUCLEOTIDE SEQUENCE [LARGE SCALE GENOMIC DNA]</scope>
    <source>
        <strain evidence="1">NY0173</strain>
    </source>
</reference>
<evidence type="ECO:0000313" key="1">
    <source>
        <dbReference type="EMBL" id="GIQ89975.1"/>
    </source>
</evidence>